<gene>
    <name evidence="1" type="ORF">SAMN05444959_11389</name>
</gene>
<organism evidence="1 2">
    <name type="scientific">Paracoccus seriniphilus</name>
    <dbReference type="NCBI Taxonomy" id="184748"/>
    <lineage>
        <taxon>Bacteria</taxon>
        <taxon>Pseudomonadati</taxon>
        <taxon>Pseudomonadota</taxon>
        <taxon>Alphaproteobacteria</taxon>
        <taxon>Rhodobacterales</taxon>
        <taxon>Paracoccaceae</taxon>
        <taxon>Paracoccus</taxon>
    </lineage>
</organism>
<sequence length="138" mass="15746">MTSEKVSRCALQFSMKRRLSKRRPDVHPDEHAVEQDICDVTLWLRERYHLQSLHLWVERHFSQIGRQIAAISILHPKDRAEQLVPAAHAAFVAIGYEVEHYGADVYAYQACNGRHSQHEALQAYSRIQAALQSTAATG</sequence>
<reference evidence="1 2" key="1">
    <citation type="submission" date="2017-07" db="EMBL/GenBank/DDBJ databases">
        <authorList>
            <person name="Sun Z.S."/>
            <person name="Albrecht U."/>
            <person name="Echele G."/>
            <person name="Lee C.C."/>
        </authorList>
    </citation>
    <scope>NUCLEOTIDE SEQUENCE [LARGE SCALE GENOMIC DNA]</scope>
    <source>
        <strain evidence="1 2">DSM 14827</strain>
    </source>
</reference>
<dbReference type="EMBL" id="FZQB01000013">
    <property type="protein sequence ID" value="SNT75895.1"/>
    <property type="molecule type" value="Genomic_DNA"/>
</dbReference>
<proteinExistence type="predicted"/>
<dbReference type="Proteomes" id="UP000198307">
    <property type="component" value="Unassembled WGS sequence"/>
</dbReference>
<accession>A0A239Q064</accession>
<dbReference type="AlphaFoldDB" id="A0A239Q064"/>
<name>A0A239Q064_9RHOB</name>
<evidence type="ECO:0000313" key="2">
    <source>
        <dbReference type="Proteomes" id="UP000198307"/>
    </source>
</evidence>
<keyword evidence="2" id="KW-1185">Reference proteome</keyword>
<protein>
    <submittedName>
        <fullName evidence="1">Uncharacterized protein</fullName>
    </submittedName>
</protein>
<evidence type="ECO:0000313" key="1">
    <source>
        <dbReference type="EMBL" id="SNT75895.1"/>
    </source>
</evidence>